<dbReference type="SUPFAM" id="SSF55729">
    <property type="entry name" value="Acyl-CoA N-acyltransferases (Nat)"/>
    <property type="match status" value="1"/>
</dbReference>
<dbReference type="Proteomes" id="UP001163624">
    <property type="component" value="Chromosome"/>
</dbReference>
<evidence type="ECO:0000313" key="4">
    <source>
        <dbReference type="EMBL" id="WAI47714.1"/>
    </source>
</evidence>
<organism evidence="4 5">
    <name type="scientific">Pseudomonas triclosanedens</name>
    <dbReference type="NCBI Taxonomy" id="2961893"/>
    <lineage>
        <taxon>Bacteria</taxon>
        <taxon>Pseudomonadati</taxon>
        <taxon>Pseudomonadota</taxon>
        <taxon>Gammaproteobacteria</taxon>
        <taxon>Pseudomonadales</taxon>
        <taxon>Pseudomonadaceae</taxon>
        <taxon>Pseudomonas</taxon>
    </lineage>
</organism>
<name>A0ABY6ZSE7_9PSED</name>
<evidence type="ECO:0000259" key="3">
    <source>
        <dbReference type="PROSITE" id="PS51186"/>
    </source>
</evidence>
<gene>
    <name evidence="4" type="ORF">OU419_18255</name>
</gene>
<evidence type="ECO:0000313" key="5">
    <source>
        <dbReference type="Proteomes" id="UP001163624"/>
    </source>
</evidence>
<dbReference type="PANTHER" id="PTHR43877:SF2">
    <property type="entry name" value="AMINOALKYLPHOSPHONATE N-ACETYLTRANSFERASE-RELATED"/>
    <property type="match status" value="1"/>
</dbReference>
<evidence type="ECO:0000256" key="2">
    <source>
        <dbReference type="ARBA" id="ARBA00023315"/>
    </source>
</evidence>
<dbReference type="PANTHER" id="PTHR43877">
    <property type="entry name" value="AMINOALKYLPHOSPHONATE N-ACETYLTRANSFERASE-RELATED-RELATED"/>
    <property type="match status" value="1"/>
</dbReference>
<keyword evidence="5" id="KW-1185">Reference proteome</keyword>
<reference evidence="4" key="1">
    <citation type="submission" date="2022-11" db="EMBL/GenBank/DDBJ databases">
        <title>Pseudomonas triclosanedens sp. nov., a triclosan degrader isolated from activated sludge.</title>
        <authorList>
            <person name="Yin Y."/>
            <person name="Lu Z."/>
        </authorList>
    </citation>
    <scope>NUCLEOTIDE SEQUENCE</scope>
    <source>
        <strain evidence="4">ZM23</strain>
    </source>
</reference>
<dbReference type="EMBL" id="CP113432">
    <property type="protein sequence ID" value="WAI47714.1"/>
    <property type="molecule type" value="Genomic_DNA"/>
</dbReference>
<dbReference type="InterPro" id="IPR000182">
    <property type="entry name" value="GNAT_dom"/>
</dbReference>
<dbReference type="EC" id="2.3.1.-" evidence="4"/>
<dbReference type="InterPro" id="IPR016181">
    <property type="entry name" value="Acyl_CoA_acyltransferase"/>
</dbReference>
<dbReference type="GO" id="GO:0016746">
    <property type="term" value="F:acyltransferase activity"/>
    <property type="evidence" value="ECO:0007669"/>
    <property type="project" value="UniProtKB-KW"/>
</dbReference>
<accession>A0ABY6ZSE7</accession>
<dbReference type="CDD" id="cd04301">
    <property type="entry name" value="NAT_SF"/>
    <property type="match status" value="1"/>
</dbReference>
<proteinExistence type="predicted"/>
<feature type="domain" description="N-acetyltransferase" evidence="3">
    <location>
        <begin position="3"/>
        <end position="149"/>
    </location>
</feature>
<dbReference type="RefSeq" id="WP_254476768.1">
    <property type="nucleotide sequence ID" value="NZ_CP113432.1"/>
</dbReference>
<keyword evidence="2 4" id="KW-0012">Acyltransferase</keyword>
<dbReference type="InterPro" id="IPR050832">
    <property type="entry name" value="Bact_Acetyltransf"/>
</dbReference>
<protein>
    <submittedName>
        <fullName evidence="4">GNAT family N-acetyltransferase</fullName>
        <ecNumber evidence="4">2.3.1.-</ecNumber>
    </submittedName>
</protein>
<dbReference type="PROSITE" id="PS51186">
    <property type="entry name" value="GNAT"/>
    <property type="match status" value="1"/>
</dbReference>
<keyword evidence="1 4" id="KW-0808">Transferase</keyword>
<dbReference type="Gene3D" id="3.40.630.30">
    <property type="match status" value="1"/>
</dbReference>
<dbReference type="Pfam" id="PF00583">
    <property type="entry name" value="Acetyltransf_1"/>
    <property type="match status" value="1"/>
</dbReference>
<evidence type="ECO:0000256" key="1">
    <source>
        <dbReference type="ARBA" id="ARBA00022679"/>
    </source>
</evidence>
<sequence>MSLLYRLATPEDLAHLLQLEEQSFQGDRLSPRSLRRLLQVPSAELQVAQDEGELLGYALSLFRRGSEVARLYSLAVSPRARGRGVGGGLMQRSECRARERGCTRLRLEVRVDNAAAIGLYERSGYRRFGHIAGYYEDGGDAWRYEKPLI</sequence>